<feature type="chain" id="PRO_5017050220" description="Fibronectin type-III domain-containing protein" evidence="2">
    <location>
        <begin position="23"/>
        <end position="3432"/>
    </location>
</feature>
<feature type="domain" description="Fibronectin type-III" evidence="3">
    <location>
        <begin position="1561"/>
        <end position="1656"/>
    </location>
</feature>
<keyword evidence="1" id="KW-0677">Repeat</keyword>
<gene>
    <name evidence="4" type="ORF">DCC88_09640</name>
</gene>
<feature type="domain" description="Fibronectin type-III" evidence="3">
    <location>
        <begin position="1368"/>
        <end position="1468"/>
    </location>
</feature>
<feature type="domain" description="Fibronectin type-III" evidence="3">
    <location>
        <begin position="2660"/>
        <end position="2759"/>
    </location>
</feature>
<dbReference type="SMART" id="SM00060">
    <property type="entry name" value="FN3"/>
    <property type="match status" value="27"/>
</dbReference>
<dbReference type="PROSITE" id="PS50853">
    <property type="entry name" value="FN3"/>
    <property type="match status" value="17"/>
</dbReference>
<dbReference type="InterPro" id="IPR036116">
    <property type="entry name" value="FN3_sf"/>
</dbReference>
<feature type="domain" description="Fibronectin type-III" evidence="3">
    <location>
        <begin position="2350"/>
        <end position="2457"/>
    </location>
</feature>
<feature type="signal peptide" evidence="2">
    <location>
        <begin position="1"/>
        <end position="22"/>
    </location>
</feature>
<feature type="domain" description="Fibronectin type-III" evidence="3">
    <location>
        <begin position="1271"/>
        <end position="1366"/>
    </location>
</feature>
<name>A0A369KV03_9BACT</name>
<dbReference type="InterPro" id="IPR003961">
    <property type="entry name" value="FN3_dom"/>
</dbReference>
<evidence type="ECO:0000313" key="4">
    <source>
        <dbReference type="EMBL" id="RDB35544.1"/>
    </source>
</evidence>
<evidence type="ECO:0000313" key="5">
    <source>
        <dbReference type="Proteomes" id="UP000253934"/>
    </source>
</evidence>
<organism evidence="4 5">
    <name type="scientific">Spirobacillus cienkowskii</name>
    <dbReference type="NCBI Taxonomy" id="495820"/>
    <lineage>
        <taxon>Bacteria</taxon>
        <taxon>Pseudomonadati</taxon>
        <taxon>Bdellovibrionota</taxon>
        <taxon>Oligoflexia</taxon>
        <taxon>Silvanigrellales</taxon>
        <taxon>Spirobacillus</taxon>
    </lineage>
</organism>
<feature type="domain" description="Fibronectin type-III" evidence="3">
    <location>
        <begin position="1171"/>
        <end position="1270"/>
    </location>
</feature>
<feature type="domain" description="Fibronectin type-III" evidence="3">
    <location>
        <begin position="518"/>
        <end position="611"/>
    </location>
</feature>
<dbReference type="PANTHER" id="PTHR13817">
    <property type="entry name" value="TITIN"/>
    <property type="match status" value="1"/>
</dbReference>
<feature type="domain" description="Fibronectin type-III" evidence="3">
    <location>
        <begin position="423"/>
        <end position="516"/>
    </location>
</feature>
<feature type="domain" description="Fibronectin type-III" evidence="3">
    <location>
        <begin position="713"/>
        <end position="808"/>
    </location>
</feature>
<dbReference type="EMBL" id="QOVW01000082">
    <property type="protein sequence ID" value="RDB35544.1"/>
    <property type="molecule type" value="Genomic_DNA"/>
</dbReference>
<dbReference type="SUPFAM" id="SSF49265">
    <property type="entry name" value="Fibronectin type III"/>
    <property type="match status" value="14"/>
</dbReference>
<accession>A0A369KV03</accession>
<evidence type="ECO:0000259" key="3">
    <source>
        <dbReference type="PROSITE" id="PS50853"/>
    </source>
</evidence>
<dbReference type="InterPro" id="IPR050964">
    <property type="entry name" value="Striated_Muscle_Regulatory"/>
</dbReference>
<dbReference type="Pfam" id="PF00041">
    <property type="entry name" value="fn3"/>
    <property type="match status" value="2"/>
</dbReference>
<feature type="domain" description="Fibronectin type-III" evidence="3">
    <location>
        <begin position="222"/>
        <end position="323"/>
    </location>
</feature>
<protein>
    <recommendedName>
        <fullName evidence="3">Fibronectin type-III domain-containing protein</fullName>
    </recommendedName>
</protein>
<dbReference type="PANTHER" id="PTHR13817:SF151">
    <property type="entry name" value="TITIN"/>
    <property type="match status" value="1"/>
</dbReference>
<comment type="caution">
    <text evidence="4">The sequence shown here is derived from an EMBL/GenBank/DDBJ whole genome shotgun (WGS) entry which is preliminary data.</text>
</comment>
<keyword evidence="2" id="KW-0732">Signal</keyword>
<feature type="domain" description="Fibronectin type-III" evidence="3">
    <location>
        <begin position="1079"/>
        <end position="1170"/>
    </location>
</feature>
<dbReference type="Proteomes" id="UP000253934">
    <property type="component" value="Unassembled WGS sequence"/>
</dbReference>
<proteinExistence type="predicted"/>
<dbReference type="CDD" id="cd00063">
    <property type="entry name" value="FN3"/>
    <property type="match status" value="8"/>
</dbReference>
<reference evidence="4" key="1">
    <citation type="submission" date="2018-04" db="EMBL/GenBank/DDBJ databases">
        <title>Draft genome sequence of the Candidatus Spirobacillus cienkowskii, a pathogen of freshwater Daphnia species, reconstructed from hemolymph metagenomic reads.</title>
        <authorList>
            <person name="Bresciani L."/>
            <person name="Lemos L.N."/>
            <person name="Wale N."/>
            <person name="Lin J.Y."/>
            <person name="Fernandes G.R."/>
            <person name="Duffy M.A."/>
            <person name="Rodrigues J.M."/>
        </authorList>
    </citation>
    <scope>NUCLEOTIDE SEQUENCE [LARGE SCALE GENOMIC DNA]</scope>
    <source>
        <strain evidence="4">Binning01</strain>
    </source>
</reference>
<feature type="domain" description="Fibronectin type-III" evidence="3">
    <location>
        <begin position="1941"/>
        <end position="2035"/>
    </location>
</feature>
<keyword evidence="5" id="KW-1185">Reference proteome</keyword>
<sequence>MQRSKFLKLLSFLLFLSILNISCDYNPLGGKNSYIDQGNTPFLLSPYPFSYDGVLAKDGEVVLTWSESKFADDYSVLYGTSPNDFSLQASGCTAIKIRTCTIGSLTNGTTYYFKVIARNIYGKLGIKKNVALTPNPFHLKLANATNAVYISWPDKDGALGTSTYTLQYGTSPGVTSTIVPNITNGYLLQNLVDGQNYYFTVTISNTAGTITSFESSILVIAPPGTPTWNGAPTVNSNSILISWNAASGAGNIKYTVLRTLTPGDPYSASEVTGCINISTLSCTDSATGLIPGNHYYYLVYATNEVGKSPNSIKLDVVTISKVPANLIVQLETSSSNKLLWARAEGNADVDFEIYRSTTTPVIINGTNKIGTVNSTFLSPNNSYIDSSSFNENTIYYYTVVAKNASGSSAPAIEGNIPSELLTPPSIINFPSVTSGSVNLTWNFSIGNAPVIYNLYRSLQSNPSSWDGPIYTGSNAVFNDTNVNSNTRYYYKVSVKNLRQNAGLQFSNEYSVVTGLSAAPILRVPTQITSSSVILNWDLLQGNGTVTYDLYRATNSAGPWGSAIFSTTSATTFQDNGLNENSIYYYKITATNNAPGATAISSTVVQATTANATPPSFILPITNITADSVQLSWNAAPNNGNVVYKLYRSLTGAAGSWSSPIYEGTLTTFTDNNKGIGLSENTDYFYKLELTNDSKGAVILESTPVTITTNFKNAPTITTSNVGVNSLNLQWSKMNGTSNVTYNVYRATSTPVDTSGTPICANLTLTYTCTDSTVQSSSRYYYAIKATNSTSSISATSSPVVTLPNTPNAPTVTAIDGKVTITWAQSPATGDTSLISYIVQRSRLIGSGYQDVMGCTNVSSASLTCTDSVSPVDGNPYYYTVRAKTLTGLSVSASAPTEVTPITPITSVNVTVTPTQITLSWSGGNGRTTQTVYSSTTAVGSAPGNGGSSTGCVTSPCNFSASSGQVIYYTIVASNANASTTSNEYVAVVHPTPLTTLEALDGAVKISWSAVAQATNYKIYYSDVSGQAVSGNQLGCDAGLSLNCTISGLINGQTYYFALVITRSVGGDFIGTEDIAVPIGKFDITQLVATGSSSAEINWSQSLGATSYDISYGTSSGNYTTTLPTVSASVTLPYAISGLKVGETFYFMVTAKNAYGSVRANQEKVLQTQAGVPTGLKITAATSTSITLNWSTTGNPPVTYKVYRANGVGAQFVPNPSTPVCTVLYTASPSNACTDTGLQPNTAYYYVITATNSQGESDYSPVVDGVTALSALPTFNAATNVTDTSLTINWNALSGNGIVSYDLYRSNTGASGSWGSPINVAPKTVLSYSDTSLTENTTYYYRLIATNNSINTASVTSANFSVTTNLKTIPIITNPAASVTFSSLILNWTHPVVNSSNLVYRVYRSATGVNNSWGSAINTPTLNIKTFSDSGLSANTKYFYKVTASNDGGVTEIASTHYDATTALKTAPKFVESDTLVTTTSVSLTWTQAEGVEPVTYKLYRSTTAGSWGTPILTSPTALTYTDSGLTPNTKYFYKITLTNNAPGATELSSSAYEVITDLLANPTFATTSSITATSMTINWNAYPALGATVTFKLYRSETGNGSDWVGPINTPSSSTSYNDTGLKQNTKYYYLLKANNNSLPASERSSASNLQQTTQISEKPILTTINIATSSATLQWESVKGNGNVTYSVYRSASLPVSTSGAAVCTNPPANTCTDSTLSPGNIYYYVLVANNTVNQTVSDPLTMTTTPPAPPAPPAPTAVATDSTVVLTLSPVTGVANPSAITYTVQSALVVGGPYDVVPGCSAVTAASLQCTDIVSVADGTTSYFYRVLANLTGASSSQPSATATVIPIAAFSPNPTVSSTATTITLSWVSPVGAATFEVYTSTVAGNSNPTTGGVLVPSCTSSPCTFPVGTLGQTIYYTILAKNTSTNASAKRKSNEVSVTPIQVNDIQVIAGNSKATIQWSLVADPNITNYTVYYSTTAGGSLTSGKTLGCNAGLTATCDVTGLTNGQKYYFSLYVTRPVGGDFQSAEIAGTPVGGFVINSVTTNTSSATINWQKSVGATKYKVSYGSQSGVYTSETIVNSTGAATESYTITGLNSGVLYYFYVSAQNADNGSVGATAEKLDVTVPISPNNFKVSQTDYNSVSLEFSNDYVSVPLIYKIYRGSSSTFNVTDTGVTEVCTIPVTSSAQAVLNCKDENSPAVSENKIYYYRAVANTNTINGIAPKSSTPSSVVSAVTQFNATSTFAVAVKAGTLSAQSVTLTWTFNVGTEKIDYDVFQSSTTNAVASGALISCTPVLSSSLPSATNQCVVNGLSENQRYYFAVRAKNSAPSGRTIISSDVPVVTQFSSTIFPVTLSSVNDVSATIKWTFHIGSSNVDFVISSVVGGTSTALPAAQIATCTLTNLAPSSTERSCNITGLSQNTNYKFTVQAVNKSTPTASTITSSGVDVITAFTPAATFAISVTTVNSSDASIQWTLGIGNSNVDYTVNINNVDISATNITGCSLTAQAPSATLNCKVSGLTLNTSQVISVKAKNGSIGTNSQITSNSVTAVTPFAAATSFTITNSNLTHNSVTLSWVLNVGSAGITYSIAEANNLTFSQLCSLTSIPPANTITCNITGLTENTNYTFNVTATGQATFPLVTGKKTILIASAVLTKPFTAPTGLTATITGSGPSAIQLNWNLSSGSGLKYTVFVAESPTAVTTTSEKFCTNILSTCSNTQYAGAALTTGKTYQFIVVSENASGQSNASAVASVLFSPPINLTVPTITGTIPASGIMQNSGTALTGGFGSWENTGAACTYRWYRNGLGITTGTNVTGTISAASPSTNYTTQSDDKCRVISFGVSCTNGLGTTTVFSAGLNSTFGINTQNIVDAYTTRVGASVTTTGSSQIKGFLDGLIAKSIPLPDYFYAMRNYQNAATGTKLYDLYCPAQDASSIVYNTWDTRGILNTNIASQIATVPNVFSGKPSTIAAIAATPTFASRFRGVSGYAIDPNINTSFGYANVANALNVGAGIETSSTKSVKLLPGLYDYFGFYYSSPNYGLKFADSFAQPAAAKATFTATGGLTLGSYNNNPNNGLNSYMPFAAAWTSTALTFAQQEDVRKAYYPTMGVGLHKFAYSLNWTTNTGTLHRCVLDIYNGSFLSCSLILSNISNASTVYVQQVGQEKKLYLALFDSGKIYRCPISEIDGTIGSTSLTACTLIRDANGTSAHGLTIYSGTTPSIPTTMYITSYYGKKIYVCKMNSDGTIVATPACTEASTSAFSGGPQGTTVFRNYLYVVTNLSVAFVCPINSSDGSLGSCTRTASANATGNSTFAAIGNSRSVVFYDSGSTVFAYITNNTGNSVFKCTWNSTNGFLHTCSTVSAGTLSAPRGITISTSLDNVARIYITNVAANLYYTICQINNLTGDVGACSTSSDVNSTKYGFNSPEDIYIQDF</sequence>
<feature type="domain" description="Fibronectin type-III" evidence="3">
    <location>
        <begin position="2036"/>
        <end position="2131"/>
    </location>
</feature>
<feature type="domain" description="Fibronectin type-III" evidence="3">
    <location>
        <begin position="45"/>
        <end position="142"/>
    </location>
</feature>
<evidence type="ECO:0000256" key="1">
    <source>
        <dbReference type="ARBA" id="ARBA00022737"/>
    </source>
</evidence>
<dbReference type="Gene3D" id="2.60.40.10">
    <property type="entry name" value="Immunoglobulins"/>
    <property type="match status" value="23"/>
</dbReference>
<feature type="domain" description="Fibronectin type-III" evidence="3">
    <location>
        <begin position="613"/>
        <end position="711"/>
    </location>
</feature>
<dbReference type="InterPro" id="IPR013783">
    <property type="entry name" value="Ig-like_fold"/>
</dbReference>
<feature type="domain" description="Fibronectin type-III" evidence="3">
    <location>
        <begin position="1658"/>
        <end position="1750"/>
    </location>
</feature>
<feature type="domain" description="Fibronectin type-III" evidence="3">
    <location>
        <begin position="2557"/>
        <end position="2658"/>
    </location>
</feature>
<evidence type="ECO:0000256" key="2">
    <source>
        <dbReference type="SAM" id="SignalP"/>
    </source>
</evidence>